<keyword evidence="2" id="KW-1185">Reference proteome</keyword>
<organism evidence="1 2">
    <name type="scientific">Paraburkholderia ginsengisoli</name>
    <dbReference type="NCBI Taxonomy" id="311231"/>
    <lineage>
        <taxon>Bacteria</taxon>
        <taxon>Pseudomonadati</taxon>
        <taxon>Pseudomonadota</taxon>
        <taxon>Betaproteobacteria</taxon>
        <taxon>Burkholderiales</taxon>
        <taxon>Burkholderiaceae</taxon>
        <taxon>Paraburkholderia</taxon>
    </lineage>
</organism>
<protein>
    <submittedName>
        <fullName evidence="1">Uncharacterized protein</fullName>
    </submittedName>
</protein>
<evidence type="ECO:0000313" key="1">
    <source>
        <dbReference type="EMBL" id="QQC67161.1"/>
    </source>
</evidence>
<dbReference type="KEGG" id="pgis:I6I06_19545"/>
<proteinExistence type="predicted"/>
<dbReference type="Proteomes" id="UP000595610">
    <property type="component" value="Chromosome 2"/>
</dbReference>
<evidence type="ECO:0000313" key="2">
    <source>
        <dbReference type="Proteomes" id="UP000595610"/>
    </source>
</evidence>
<dbReference type="EMBL" id="CP066076">
    <property type="protein sequence ID" value="QQC67161.1"/>
    <property type="molecule type" value="Genomic_DNA"/>
</dbReference>
<dbReference type="PROSITE" id="PS51257">
    <property type="entry name" value="PROKAR_LIPOPROTEIN"/>
    <property type="match status" value="1"/>
</dbReference>
<dbReference type="AlphaFoldDB" id="A0A7T4N8H0"/>
<reference evidence="1 2" key="1">
    <citation type="submission" date="2020-12" db="EMBL/GenBank/DDBJ databases">
        <title>FDA dAtabase for Regulatory Grade micrObial Sequences (FDA-ARGOS): Supporting development and validation of Infectious Disease Dx tests.</title>
        <authorList>
            <person name="Nelson B."/>
            <person name="Plummer A."/>
            <person name="Tallon L."/>
            <person name="Sadzewicz L."/>
            <person name="Zhao X."/>
            <person name="Boylan J."/>
            <person name="Ott S."/>
            <person name="Bowen H."/>
            <person name="Vavikolanu K."/>
            <person name="Mehta A."/>
            <person name="Aluvathingal J."/>
            <person name="Nadendla S."/>
            <person name="Myers T."/>
            <person name="Yan Y."/>
            <person name="Sichtig H."/>
        </authorList>
    </citation>
    <scope>NUCLEOTIDE SEQUENCE [LARGE SCALE GENOMIC DNA]</scope>
    <source>
        <strain evidence="1 2">FDAARGOS_1049</strain>
    </source>
</reference>
<gene>
    <name evidence="1" type="ORF">I6I06_19545</name>
</gene>
<accession>A0A7T4N8H0</accession>
<dbReference type="RefSeq" id="WP_042328268.1">
    <property type="nucleotide sequence ID" value="NZ_CP066076.1"/>
</dbReference>
<name>A0A7T4N8H0_9BURK</name>
<sequence length="77" mass="8226">MRLRKTEWMGVAVVAGSIACFGGWLQSEMARAASARLQRDMPDSHGACAGMSAREAEMRGKGELWCGTISAEPLGKP</sequence>